<sequence>MDFSGFPQSERVVRTLYPHFPLPEAYNKYFKDIFAELSETQAVQVINNIIRHVGPHAPELLGVFATYCGVPEAVLAGHLARISMNIEAGARHREPAMPAQTPGNPWIWQPGWPQKHL</sequence>
<dbReference type="VEuPathDB" id="FungiDB:PV06_09583"/>
<keyword evidence="3" id="KW-1185">Reference proteome</keyword>
<evidence type="ECO:0000313" key="3">
    <source>
        <dbReference type="Proteomes" id="UP000053342"/>
    </source>
</evidence>
<dbReference type="Proteomes" id="UP000053342">
    <property type="component" value="Unassembled WGS sequence"/>
</dbReference>
<organism evidence="2 3">
    <name type="scientific">Exophiala oligosperma</name>
    <dbReference type="NCBI Taxonomy" id="215243"/>
    <lineage>
        <taxon>Eukaryota</taxon>
        <taxon>Fungi</taxon>
        <taxon>Dikarya</taxon>
        <taxon>Ascomycota</taxon>
        <taxon>Pezizomycotina</taxon>
        <taxon>Eurotiomycetes</taxon>
        <taxon>Chaetothyriomycetidae</taxon>
        <taxon>Chaetothyriales</taxon>
        <taxon>Herpotrichiellaceae</taxon>
        <taxon>Exophiala</taxon>
    </lineage>
</organism>
<dbReference type="RefSeq" id="XP_016258847.1">
    <property type="nucleotide sequence ID" value="XM_016411040.1"/>
</dbReference>
<dbReference type="HOGENOM" id="CLU_2084857_0_0_1"/>
<feature type="region of interest" description="Disordered" evidence="1">
    <location>
        <begin position="95"/>
        <end position="117"/>
    </location>
</feature>
<evidence type="ECO:0000256" key="1">
    <source>
        <dbReference type="SAM" id="MobiDB-lite"/>
    </source>
</evidence>
<protein>
    <submittedName>
        <fullName evidence="2">Uncharacterized protein</fullName>
    </submittedName>
</protein>
<reference evidence="2 3" key="1">
    <citation type="submission" date="2015-01" db="EMBL/GenBank/DDBJ databases">
        <title>The Genome Sequence of Exophiala oligosperma CBS72588.</title>
        <authorList>
            <consortium name="The Broad Institute Genomics Platform"/>
            <person name="Cuomo C."/>
            <person name="de Hoog S."/>
            <person name="Gorbushina A."/>
            <person name="Stielow B."/>
            <person name="Teixiera M."/>
            <person name="Abouelleil A."/>
            <person name="Chapman S.B."/>
            <person name="Priest M."/>
            <person name="Young S.K."/>
            <person name="Wortman J."/>
            <person name="Nusbaum C."/>
            <person name="Birren B."/>
        </authorList>
    </citation>
    <scope>NUCLEOTIDE SEQUENCE [LARGE SCALE GENOMIC DNA]</scope>
    <source>
        <strain evidence="2 3">CBS 72588</strain>
    </source>
</reference>
<dbReference type="GeneID" id="27361657"/>
<dbReference type="AlphaFoldDB" id="A0A0D2AEP6"/>
<evidence type="ECO:0000313" key="2">
    <source>
        <dbReference type="EMBL" id="KIW38631.1"/>
    </source>
</evidence>
<accession>A0A0D2AEP6</accession>
<gene>
    <name evidence="2" type="ORF">PV06_09583</name>
</gene>
<proteinExistence type="predicted"/>
<name>A0A0D2AEP6_9EURO</name>
<dbReference type="EMBL" id="KN847341">
    <property type="protein sequence ID" value="KIW38631.1"/>
    <property type="molecule type" value="Genomic_DNA"/>
</dbReference>